<gene>
    <name evidence="1" type="ORF">LCGC14_0772980</name>
</gene>
<proteinExistence type="predicted"/>
<name>A0A0F9QHM0_9ZZZZ</name>
<accession>A0A0F9QHM0</accession>
<evidence type="ECO:0000313" key="1">
    <source>
        <dbReference type="EMBL" id="KKN36512.1"/>
    </source>
</evidence>
<protein>
    <submittedName>
        <fullName evidence="1">Uncharacterized protein</fullName>
    </submittedName>
</protein>
<organism evidence="1">
    <name type="scientific">marine sediment metagenome</name>
    <dbReference type="NCBI Taxonomy" id="412755"/>
    <lineage>
        <taxon>unclassified sequences</taxon>
        <taxon>metagenomes</taxon>
        <taxon>ecological metagenomes</taxon>
    </lineage>
</organism>
<sequence length="148" mass="16452">MAIKGTIQQDHIQVNKFQLLVASLPPILFTTISGIEEELDTVELPDRTPQTGGRAKPVEFDATQPMHHSLERAAMDAWLRECTDPVSPFHKKIGTLIMESQTTIVKASFALLGLFVFKRATPDLDLENDGEMAMITWSFKAADLTRLG</sequence>
<dbReference type="AlphaFoldDB" id="A0A0F9QHM0"/>
<reference evidence="1" key="1">
    <citation type="journal article" date="2015" name="Nature">
        <title>Complex archaea that bridge the gap between prokaryotes and eukaryotes.</title>
        <authorList>
            <person name="Spang A."/>
            <person name="Saw J.H."/>
            <person name="Jorgensen S.L."/>
            <person name="Zaremba-Niedzwiedzka K."/>
            <person name="Martijn J."/>
            <person name="Lind A.E."/>
            <person name="van Eijk R."/>
            <person name="Schleper C."/>
            <person name="Guy L."/>
            <person name="Ettema T.J."/>
        </authorList>
    </citation>
    <scope>NUCLEOTIDE SEQUENCE</scope>
</reference>
<comment type="caution">
    <text evidence="1">The sequence shown here is derived from an EMBL/GenBank/DDBJ whole genome shotgun (WGS) entry which is preliminary data.</text>
</comment>
<dbReference type="EMBL" id="LAZR01001961">
    <property type="protein sequence ID" value="KKN36512.1"/>
    <property type="molecule type" value="Genomic_DNA"/>
</dbReference>